<dbReference type="SUPFAM" id="SSF81296">
    <property type="entry name" value="E set domains"/>
    <property type="match status" value="1"/>
</dbReference>
<keyword evidence="4" id="KW-1185">Reference proteome</keyword>
<evidence type="ECO:0000313" key="4">
    <source>
        <dbReference type="Proteomes" id="UP001429100"/>
    </source>
</evidence>
<sequence>MAQIEYLFIMGIVSSSSNLSSIDKPNEQNNFHCANGHMNGHNLENIQCVIRWSFGGDEVFVTGSFNFWRKQDEYKLFKSGHDHLIAIELTRNIHFFKFIVDGEWRYSPEYPIESDSEGYINNCIDLTKYKAPYYSIPCDKSRYGVQEFHQELPTEFPVDAPALPILLGKSRCPLETANGIHIPFHCISNHIYYDSLVQEIFGTHIVTFCVTKRWFKEKYMQIDHFMQKFTTILYVSFRLIDEFYPILICKKNDYNLNCFSKSVSDSENNNPHYDAYVSDRLLTTAEMFATIFR</sequence>
<dbReference type="Proteomes" id="UP001429100">
    <property type="component" value="Unassembled WGS sequence"/>
</dbReference>
<name>A0ABX5BGD2_CRYHO</name>
<comment type="similarity">
    <text evidence="1">Belongs to the 5'-AMP-activated protein kinase beta subunit family.</text>
</comment>
<accession>A0ABX5BGD2</accession>
<dbReference type="InterPro" id="IPR050827">
    <property type="entry name" value="CRP1_MDG1_kinase"/>
</dbReference>
<dbReference type="InterPro" id="IPR032640">
    <property type="entry name" value="AMPK1_CBM"/>
</dbReference>
<comment type="caution">
    <text evidence="3">The sequence shown here is derived from an EMBL/GenBank/DDBJ whole genome shotgun (WGS) entry which is preliminary data.</text>
</comment>
<dbReference type="PANTHER" id="PTHR10343:SF84">
    <property type="entry name" value="5'-AMP-ACTIVATED PROTEIN KINASE SUBUNIT BETA-1"/>
    <property type="match status" value="1"/>
</dbReference>
<keyword evidence="3" id="KW-0808">Transferase</keyword>
<dbReference type="GO" id="GO:0016301">
    <property type="term" value="F:kinase activity"/>
    <property type="evidence" value="ECO:0007669"/>
    <property type="project" value="UniProtKB-KW"/>
</dbReference>
<organism evidence="3 4">
    <name type="scientific">Cryptosporidium hominis</name>
    <dbReference type="NCBI Taxonomy" id="237895"/>
    <lineage>
        <taxon>Eukaryota</taxon>
        <taxon>Sar</taxon>
        <taxon>Alveolata</taxon>
        <taxon>Apicomplexa</taxon>
        <taxon>Conoidasida</taxon>
        <taxon>Coccidia</taxon>
        <taxon>Eucoccidiorida</taxon>
        <taxon>Eimeriorina</taxon>
        <taxon>Cryptosporidiidae</taxon>
        <taxon>Cryptosporidium</taxon>
    </lineage>
</organism>
<evidence type="ECO:0000313" key="3">
    <source>
        <dbReference type="EMBL" id="PPS97496.1"/>
    </source>
</evidence>
<dbReference type="EMBL" id="JTAI01000007">
    <property type="protein sequence ID" value="PPS97496.1"/>
    <property type="molecule type" value="Genomic_DNA"/>
</dbReference>
<gene>
    <name evidence="3" type="ORF">GY17_00000208</name>
</gene>
<protein>
    <submittedName>
        <fullName evidence="3">AMP-activated protein kinase beta chain</fullName>
    </submittedName>
</protein>
<dbReference type="InterPro" id="IPR013783">
    <property type="entry name" value="Ig-like_fold"/>
</dbReference>
<keyword evidence="3" id="KW-0418">Kinase</keyword>
<proteinExistence type="inferred from homology"/>
<reference evidence="3 4" key="2">
    <citation type="submission" date="2017-10" db="EMBL/GenBank/DDBJ databases">
        <title>Consistent, comparative and evidence-based genome annotation and re-annotation for the closely-related species, Cryptosporidium parvum, C. hominis and C. tyzzeri.</title>
        <authorList>
            <person name="Baptista R.P."/>
            <person name="Li Y."/>
            <person name="Sateriale A."/>
            <person name="Striepen B."/>
            <person name="Kissinger J.C."/>
        </authorList>
    </citation>
    <scope>NUCLEOTIDE SEQUENCE [LARGE SCALE GENOMIC DNA]</scope>
    <source>
        <strain evidence="3">30976</strain>
    </source>
</reference>
<dbReference type="Gene3D" id="2.60.40.10">
    <property type="entry name" value="Immunoglobulins"/>
    <property type="match status" value="1"/>
</dbReference>
<evidence type="ECO:0000256" key="1">
    <source>
        <dbReference type="ARBA" id="ARBA00010926"/>
    </source>
</evidence>
<dbReference type="InterPro" id="IPR014756">
    <property type="entry name" value="Ig_E-set"/>
</dbReference>
<evidence type="ECO:0000259" key="2">
    <source>
        <dbReference type="Pfam" id="PF16561"/>
    </source>
</evidence>
<feature type="domain" description="AMP-activated protein kinase glycogen-binding" evidence="2">
    <location>
        <begin position="47"/>
        <end position="128"/>
    </location>
</feature>
<dbReference type="PANTHER" id="PTHR10343">
    <property type="entry name" value="5'-AMP-ACTIVATED PROTEIN KINASE , BETA SUBUNIT"/>
    <property type="match status" value="1"/>
</dbReference>
<dbReference type="Pfam" id="PF16561">
    <property type="entry name" value="AMPK1_CBM"/>
    <property type="match status" value="1"/>
</dbReference>
<reference evidence="3 4" key="1">
    <citation type="submission" date="2014-11" db="EMBL/GenBank/DDBJ databases">
        <title>Comparative genomic analysis of Cryptosporidium hominis reveals occurrence of genetic recombination in virulent subtypes.</title>
        <authorList>
            <person name="Guo Y."/>
            <person name="Tang K."/>
            <person name="Frace M."/>
            <person name="Li N."/>
            <person name="Roellig D.M."/>
            <person name="Sammons S."/>
            <person name="Knipe K."/>
            <person name="Rowe L."/>
            <person name="Feng Y."/>
            <person name="Xiao L."/>
        </authorList>
    </citation>
    <scope>NUCLEOTIDE SEQUENCE [LARGE SCALE GENOMIC DNA]</scope>
    <source>
        <strain evidence="3">30976</strain>
    </source>
</reference>
<dbReference type="CDD" id="cd02859">
    <property type="entry name" value="E_set_AMPKbeta_like_N"/>
    <property type="match status" value="1"/>
</dbReference>